<proteinExistence type="predicted"/>
<dbReference type="PANTHER" id="PTHR44757">
    <property type="entry name" value="DIGUANYLATE CYCLASE DGCP"/>
    <property type="match status" value="1"/>
</dbReference>
<feature type="transmembrane region" description="Helical" evidence="1">
    <location>
        <begin position="266"/>
        <end position="285"/>
    </location>
</feature>
<dbReference type="EMBL" id="JBFNXQ010000051">
    <property type="protein sequence ID" value="MEX5719814.1"/>
    <property type="molecule type" value="Genomic_DNA"/>
</dbReference>
<feature type="transmembrane region" description="Helical" evidence="1">
    <location>
        <begin position="47"/>
        <end position="66"/>
    </location>
</feature>
<feature type="transmembrane region" description="Helical" evidence="1">
    <location>
        <begin position="209"/>
        <end position="228"/>
    </location>
</feature>
<dbReference type="InterPro" id="IPR001633">
    <property type="entry name" value="EAL_dom"/>
</dbReference>
<name>A0ABV3XGV2_9ACTN</name>
<dbReference type="PANTHER" id="PTHR44757:SF2">
    <property type="entry name" value="BIOFILM ARCHITECTURE MAINTENANCE PROTEIN MBAA"/>
    <property type="match status" value="1"/>
</dbReference>
<feature type="transmembrane region" description="Helical" evidence="1">
    <location>
        <begin position="291"/>
        <end position="310"/>
    </location>
</feature>
<dbReference type="Proteomes" id="UP001560045">
    <property type="component" value="Unassembled WGS sequence"/>
</dbReference>
<evidence type="ECO:0000256" key="1">
    <source>
        <dbReference type="SAM" id="Phobius"/>
    </source>
</evidence>
<feature type="transmembrane region" description="Helical" evidence="1">
    <location>
        <begin position="78"/>
        <end position="100"/>
    </location>
</feature>
<dbReference type="InterPro" id="IPR035919">
    <property type="entry name" value="EAL_sf"/>
</dbReference>
<evidence type="ECO:0000259" key="2">
    <source>
        <dbReference type="PROSITE" id="PS50883"/>
    </source>
</evidence>
<dbReference type="CDD" id="cd01948">
    <property type="entry name" value="EAL"/>
    <property type="match status" value="1"/>
</dbReference>
<dbReference type="InterPro" id="IPR029787">
    <property type="entry name" value="Nucleotide_cyclase"/>
</dbReference>
<evidence type="ECO:0000259" key="3">
    <source>
        <dbReference type="PROSITE" id="PS50887"/>
    </source>
</evidence>
<dbReference type="SMART" id="SM00052">
    <property type="entry name" value="EAL"/>
    <property type="match status" value="1"/>
</dbReference>
<feature type="domain" description="EAL" evidence="2">
    <location>
        <begin position="503"/>
        <end position="756"/>
    </location>
</feature>
<dbReference type="NCBIfam" id="TIGR00254">
    <property type="entry name" value="GGDEF"/>
    <property type="match status" value="1"/>
</dbReference>
<keyword evidence="1" id="KW-1133">Transmembrane helix</keyword>
<comment type="caution">
    <text evidence="4">The sequence shown here is derived from an EMBL/GenBank/DDBJ whole genome shotgun (WGS) entry which is preliminary data.</text>
</comment>
<feature type="transmembrane region" description="Helical" evidence="1">
    <location>
        <begin position="181"/>
        <end position="202"/>
    </location>
</feature>
<dbReference type="RefSeq" id="WP_369208018.1">
    <property type="nucleotide sequence ID" value="NZ_JBFNXQ010000051.1"/>
</dbReference>
<protein>
    <submittedName>
        <fullName evidence="4">Bifunctional diguanylate cyclase/phosphodiesterase</fullName>
    </submittedName>
</protein>
<dbReference type="SUPFAM" id="SSF55073">
    <property type="entry name" value="Nucleotide cyclase"/>
    <property type="match status" value="1"/>
</dbReference>
<dbReference type="SMART" id="SM00267">
    <property type="entry name" value="GGDEF"/>
    <property type="match status" value="1"/>
</dbReference>
<feature type="transmembrane region" description="Helical" evidence="1">
    <location>
        <begin position="16"/>
        <end position="35"/>
    </location>
</feature>
<sequence length="762" mass="79143">MTGPARTRLLPGLPRWVLLVALPVPLAAVVTVVVHRSVLPGAPGPGPAGLLGGLGLQAAFCGLLVWRARRLPQERVVWGRLALGSVVFSVAVAVGAVLGLSGSTAHLAAAPVAWAPVLTFPLVHSGLVRWNRSISHLADPNDVLNGVSAVLAAVAVLNVVLVRSGSPLAAGPWWEVQAPLAQVATGVVLLGTVLSVTALASLRHDPRPWLVAAAVTVTLTGDLGTLLAGGGGTVGWTTATEPAGAALVGLAAALSPARAVPRPADPAASTIGAFVVIAASTVVLLVERGPTLAGCCAALAIAGAGVRLLMNVRELAQLAISRREALTDELTGLANRRAVLRRVEELAGEQLPMALALLDLDKFKEVNDGLGHAAGDDLLRLVAGRLTGQLRTGDVLGRLGGDEFAVVALLDPGATAEDCAALGRRLVQQLDEPFALGGMSVHATASIGVAFRPGTDDGDPDGAGRTTTTELLRQADAAMYSAKRAGGGTAVYDAVQHGDDRGNLALVEELRSGLGSGRLVLHHQPQVDVATGRTVGVEALVRWAHPERGLLSPAEFLPLAEVHGLMRPLTDEVLRRAVTQAAAWRRAGRDLRMSVNLSASNLLDVDLPWRVAELLRDAQLPADRLVLEITESVLLSDPERSLAVVGRLADLGVTVSIDDFGTGYSSLSYLRDLPVAELKLDRSFTADLLTDGRTEAIVASTITLAHRLGLRVVAEGVEREETLVHLAGLGCDETQGHLHSAPLPADRLETWLDRAGAPLAVS</sequence>
<feature type="domain" description="GGDEF" evidence="3">
    <location>
        <begin position="351"/>
        <end position="494"/>
    </location>
</feature>
<dbReference type="SUPFAM" id="SSF141868">
    <property type="entry name" value="EAL domain-like"/>
    <property type="match status" value="1"/>
</dbReference>
<dbReference type="Gene3D" id="3.30.70.270">
    <property type="match status" value="1"/>
</dbReference>
<dbReference type="InterPro" id="IPR000160">
    <property type="entry name" value="GGDEF_dom"/>
</dbReference>
<feature type="transmembrane region" description="Helical" evidence="1">
    <location>
        <begin position="112"/>
        <end position="131"/>
    </location>
</feature>
<dbReference type="PROSITE" id="PS50887">
    <property type="entry name" value="GGDEF"/>
    <property type="match status" value="1"/>
</dbReference>
<keyword evidence="1" id="KW-0812">Transmembrane</keyword>
<dbReference type="Pfam" id="PF00563">
    <property type="entry name" value="EAL"/>
    <property type="match status" value="1"/>
</dbReference>
<evidence type="ECO:0000313" key="5">
    <source>
        <dbReference type="Proteomes" id="UP001560045"/>
    </source>
</evidence>
<dbReference type="InterPro" id="IPR043128">
    <property type="entry name" value="Rev_trsase/Diguanyl_cyclase"/>
</dbReference>
<dbReference type="PROSITE" id="PS50883">
    <property type="entry name" value="EAL"/>
    <property type="match status" value="1"/>
</dbReference>
<gene>
    <name evidence="4" type="ORF">ABQ292_15730</name>
</gene>
<reference evidence="4 5" key="1">
    <citation type="submission" date="2024-06" db="EMBL/GenBank/DDBJ databases">
        <title>Draft genome sequence of Geodermatophilus badlandi, a novel member of the Geodermatophilaceae isolated from badland sedimentary rocks in the Red desert, Wyoming, USA.</title>
        <authorList>
            <person name="Ben Tekaya S."/>
            <person name="Nouioui I."/>
            <person name="Flores G.M."/>
            <person name="Shaal M.N."/>
            <person name="Bredoire F."/>
            <person name="Basile F."/>
            <person name="Van Diepen L."/>
            <person name="Ward N.L."/>
        </authorList>
    </citation>
    <scope>NUCLEOTIDE SEQUENCE [LARGE SCALE GENOMIC DNA]</scope>
    <source>
        <strain evidence="4 5">WL48A</strain>
    </source>
</reference>
<dbReference type="Gene3D" id="3.20.20.450">
    <property type="entry name" value="EAL domain"/>
    <property type="match status" value="1"/>
</dbReference>
<dbReference type="InterPro" id="IPR052155">
    <property type="entry name" value="Biofilm_reg_signaling"/>
</dbReference>
<feature type="transmembrane region" description="Helical" evidence="1">
    <location>
        <begin position="143"/>
        <end position="161"/>
    </location>
</feature>
<organism evidence="4 5">
    <name type="scientific">Geodermatophilus maliterrae</name>
    <dbReference type="NCBI Taxonomy" id="3162531"/>
    <lineage>
        <taxon>Bacteria</taxon>
        <taxon>Bacillati</taxon>
        <taxon>Actinomycetota</taxon>
        <taxon>Actinomycetes</taxon>
        <taxon>Geodermatophilales</taxon>
        <taxon>Geodermatophilaceae</taxon>
        <taxon>Geodermatophilus</taxon>
    </lineage>
</organism>
<dbReference type="Pfam" id="PF00990">
    <property type="entry name" value="GGDEF"/>
    <property type="match status" value="1"/>
</dbReference>
<accession>A0ABV3XGV2</accession>
<evidence type="ECO:0000313" key="4">
    <source>
        <dbReference type="EMBL" id="MEX5719814.1"/>
    </source>
</evidence>
<dbReference type="CDD" id="cd01949">
    <property type="entry name" value="GGDEF"/>
    <property type="match status" value="1"/>
</dbReference>
<keyword evidence="5" id="KW-1185">Reference proteome</keyword>
<keyword evidence="1" id="KW-0472">Membrane</keyword>